<dbReference type="Proteomes" id="UP001056455">
    <property type="component" value="Chromosome"/>
</dbReference>
<evidence type="ECO:0000313" key="3">
    <source>
        <dbReference type="Proteomes" id="UP001056455"/>
    </source>
</evidence>
<reference evidence="2" key="1">
    <citation type="submission" date="2022-06" db="EMBL/GenBank/DDBJ databases">
        <title>Ornithinimicrobium HY1793.</title>
        <authorList>
            <person name="Huang Y."/>
        </authorList>
    </citation>
    <scope>NUCLEOTIDE SEQUENCE</scope>
    <source>
        <strain evidence="2">HY1793</strain>
    </source>
</reference>
<name>A0ABY4YTV0_9MICO</name>
<dbReference type="RefSeq" id="WP_252592789.1">
    <property type="nucleotide sequence ID" value="NZ_CP099489.1"/>
</dbReference>
<dbReference type="PANTHER" id="PTHR34293">
    <property type="entry name" value="HTH-TYPE TRANSCRIPTIONAL REGULATOR TRMBL2"/>
    <property type="match status" value="1"/>
</dbReference>
<dbReference type="InterPro" id="IPR051797">
    <property type="entry name" value="TrmB-like"/>
</dbReference>
<proteinExistence type="predicted"/>
<dbReference type="InterPro" id="IPR036388">
    <property type="entry name" value="WH-like_DNA-bd_sf"/>
</dbReference>
<organism evidence="2 3">
    <name type="scientific">Ornithinimicrobium faecis</name>
    <dbReference type="NCBI Taxonomy" id="2934158"/>
    <lineage>
        <taxon>Bacteria</taxon>
        <taxon>Bacillati</taxon>
        <taxon>Actinomycetota</taxon>
        <taxon>Actinomycetes</taxon>
        <taxon>Micrococcales</taxon>
        <taxon>Ornithinimicrobiaceae</taxon>
        <taxon>Ornithinimicrobium</taxon>
    </lineage>
</organism>
<feature type="domain" description="HTH luxR-type" evidence="1">
    <location>
        <begin position="262"/>
        <end position="319"/>
    </location>
</feature>
<sequence length="326" mass="36318">MNRKLSALQLTAQTQVLYRHILRRGPATIEEHAGELGWTLSKAARQLAELERLRLIHLGEGSAISADDPRQALGRLLDDEEAELTERRQGLIDVRLAIETYEADFRQGMQESGPPVSPWERIPAAEVSAVIERLIRASDGPLLQVTSTLAGGPGHLESVKRLRAQVMASGRQQRSVFPLSVLADPDWRRLAETRAEAGERQRYLEDVPLDFLVFGDSGVLLSDDEEPVVQAPDMLLVRAPNMQRMFGALFEELWRRADPVHDGGAAKADLRLLELLALGFKDEAIARHLGLGLRTVRRRVSAMMDEHGVETRFQLGLAVSRRGLLE</sequence>
<dbReference type="InterPro" id="IPR016032">
    <property type="entry name" value="Sig_transdc_resp-reg_C-effctor"/>
</dbReference>
<dbReference type="SUPFAM" id="SSF46894">
    <property type="entry name" value="C-terminal effector domain of the bipartite response regulators"/>
    <property type="match status" value="1"/>
</dbReference>
<protein>
    <recommendedName>
        <fullName evidence="1">HTH luxR-type domain-containing protein</fullName>
    </recommendedName>
</protein>
<accession>A0ABY4YTV0</accession>
<dbReference type="InterPro" id="IPR000792">
    <property type="entry name" value="Tscrpt_reg_LuxR_C"/>
</dbReference>
<gene>
    <name evidence="2" type="ORF">NF556_19180</name>
</gene>
<evidence type="ECO:0000313" key="2">
    <source>
        <dbReference type="EMBL" id="USQ79685.1"/>
    </source>
</evidence>
<dbReference type="Gene3D" id="1.10.10.10">
    <property type="entry name" value="Winged helix-like DNA-binding domain superfamily/Winged helix DNA-binding domain"/>
    <property type="match status" value="1"/>
</dbReference>
<dbReference type="EMBL" id="CP099489">
    <property type="protein sequence ID" value="USQ79685.1"/>
    <property type="molecule type" value="Genomic_DNA"/>
</dbReference>
<evidence type="ECO:0000259" key="1">
    <source>
        <dbReference type="SMART" id="SM00421"/>
    </source>
</evidence>
<dbReference type="PANTHER" id="PTHR34293:SF1">
    <property type="entry name" value="HTH-TYPE TRANSCRIPTIONAL REGULATOR TRMBL2"/>
    <property type="match status" value="1"/>
</dbReference>
<keyword evidence="3" id="KW-1185">Reference proteome</keyword>
<dbReference type="SMART" id="SM00421">
    <property type="entry name" value="HTH_LUXR"/>
    <property type="match status" value="1"/>
</dbReference>